<comment type="subcellular location">
    <subcellularLocation>
        <location evidence="1">Membrane</location>
        <topology evidence="1">Multi-pass membrane protein</topology>
    </subcellularLocation>
</comment>
<evidence type="ECO:0000256" key="1">
    <source>
        <dbReference type="ARBA" id="ARBA00004141"/>
    </source>
</evidence>
<keyword evidence="5 6" id="KW-0472">Membrane</keyword>
<dbReference type="OrthoDB" id="9812661at2"/>
<dbReference type="InterPro" id="IPR008969">
    <property type="entry name" value="CarboxyPept-like_regulatory"/>
</dbReference>
<dbReference type="InterPro" id="IPR001460">
    <property type="entry name" value="PCN-bd_Tpept"/>
</dbReference>
<sequence length="1382" mass="153298">MARMNSQISGRRFERLFLGLLTVVFAILFFSLYQVLQRDFEEVPKRLSDGSMVNLNAGKTAERINNLMIKGYYFDDKKDIELIRSTVEKGNLRNNTEIDNIGELNKRKFFVNAEEAYAAGGTVFKMRVKGSRALLGFTGDDSLRYSQEKSNPPALPSTVEIKSGDHNIKGEIINPEKAPVPGVLVRLIMILPQDSVYSDEVMEVERRFTETGTGYTKTLVADSTKGRQLESLTAYARTDAQGKFQFAGLPNGKAYQVLPLQPGFQFGTSRGVQELEKDVTLSFTQNIHTIRLLSTRDFNILKKEKTLIVRTPEEFVNWFWIIIGGFLGSFLIVHLLLSVKFPEADQIILPVLMFFGGLSLLTLLSLQDPLRDRFFAKDTLFYLIAGLAGLCIILFINVKKLNPDSGFYRMFVFRRNRLAANGWPWAALAIGLLSLTIVFGTGPEGSGVKVNLFGIQPSEIVKFGIMFFLAGFFATNEKFISEYRSYRKRWSFFSFALAAILISIFLFLILGDLGPSMVICFTFIILFSFSRGDFMFMIASIVLYVLSIWLLNSVLLATLITVVLLTLAMIFKRKQMSESSIMALVVISGFLLIDQIPQLDKLFPGPVQRLVERKSIWQDAWNNEVYGGDHVANGIWAMSGGGISGQGIGEGFAKNIPEAHTDMILPAIGEEFGLAGIACIFILFLIYLHRSILIGRQTGTPFLFYLCAGIGISTFVQFLLIAGGSTGALPLSGVSLPLVSYGGSSLLANIIAAGFLLSASRVRGTEVQMNFISRQQDRNLVPALAAAFIGVVLLTVNVGSYLINNNKWVVQPALVADRSGARMFSYNPRITILMNKLQAGSLFDRNGRILATSKPELIKGQRRLLSASGAAGYDLDSAVHKRLDRYYPYEEQMFFWTGDANTGIFNGSTNGYFAEYEHAAELRGFHTPITKFNAIATRFQEDRFLARGVREMTVSKKDYSELAPLLLAGINSKEVEEFKQRNRDVTLTLDAALQANIQASIAKDDSLKDNRVSVVIMEDSTGDVLTSAVYPLPVVKDWDMMTMTQAEQNKLANWVTTSDLGFTYATQPGSTAKVLTAMASFNKLGISAADKKYQVSAFERIRTKGLEPDETGLISLERAIVKSNNVYFIKLANEEKLQENMADLYLKTGMFLRGVGGYYFSKDGNNSVQENKWRELWRKTEFDTRPRYNPANIRRTRAKGISGMSWGQGELIATPAAVARLASAVSNHGNLTDHRYVLKISESDMPVKSSVQLTNPQYAALLKQYMIRQSETKTATLGIAVGGKTGTPERIWKGERINDGWYVFFAPKASGSGNIVVCVRVESTKGSSDAVKAAAQHVIPQLLKAKYIRSLVVPVQTPVSVIQNPVNTLPEPGVDLQDTVTQ</sequence>
<keyword evidence="3" id="KW-0133">Cell shape</keyword>
<dbReference type="PANTHER" id="PTHR30474">
    <property type="entry name" value="CELL CYCLE PROTEIN"/>
    <property type="match status" value="1"/>
</dbReference>
<feature type="transmembrane region" description="Helical" evidence="6">
    <location>
        <begin position="16"/>
        <end position="36"/>
    </location>
</feature>
<proteinExistence type="predicted"/>
<protein>
    <submittedName>
        <fullName evidence="8">Cell division protein FtsW, lipid II flippase</fullName>
    </submittedName>
</protein>
<keyword evidence="2 6" id="KW-0812">Transmembrane</keyword>
<feature type="transmembrane region" description="Helical" evidence="6">
    <location>
        <begin position="537"/>
        <end position="567"/>
    </location>
</feature>
<reference evidence="9" key="1">
    <citation type="submission" date="2017-02" db="EMBL/GenBank/DDBJ databases">
        <authorList>
            <person name="Varghese N."/>
            <person name="Submissions S."/>
        </authorList>
    </citation>
    <scope>NUCLEOTIDE SEQUENCE [LARGE SCALE GENOMIC DNA]</scope>
    <source>
        <strain evidence="9">DSM 22385</strain>
    </source>
</reference>
<dbReference type="GO" id="GO:0005886">
    <property type="term" value="C:plasma membrane"/>
    <property type="evidence" value="ECO:0007669"/>
    <property type="project" value="TreeGrafter"/>
</dbReference>
<feature type="transmembrane region" description="Helical" evidence="6">
    <location>
        <begin position="702"/>
        <end position="726"/>
    </location>
</feature>
<feature type="transmembrane region" description="Helical" evidence="6">
    <location>
        <begin position="418"/>
        <end position="440"/>
    </location>
</feature>
<feature type="transmembrane region" description="Helical" evidence="6">
    <location>
        <begin position="672"/>
        <end position="690"/>
    </location>
</feature>
<feature type="transmembrane region" description="Helical" evidence="6">
    <location>
        <begin position="780"/>
        <end position="803"/>
    </location>
</feature>
<evidence type="ECO:0000256" key="4">
    <source>
        <dbReference type="ARBA" id="ARBA00022989"/>
    </source>
</evidence>
<keyword evidence="9" id="KW-1185">Reference proteome</keyword>
<gene>
    <name evidence="8" type="ORF">SAMN05661099_0577</name>
</gene>
<feature type="transmembrane region" description="Helical" evidence="6">
    <location>
        <begin position="492"/>
        <end position="525"/>
    </location>
</feature>
<evidence type="ECO:0000256" key="3">
    <source>
        <dbReference type="ARBA" id="ARBA00022960"/>
    </source>
</evidence>
<dbReference type="SUPFAM" id="SSF56601">
    <property type="entry name" value="beta-lactamase/transpeptidase-like"/>
    <property type="match status" value="1"/>
</dbReference>
<dbReference type="InterPro" id="IPR012338">
    <property type="entry name" value="Beta-lactam/transpept-like"/>
</dbReference>
<feature type="transmembrane region" description="Helical" evidence="6">
    <location>
        <begin position="379"/>
        <end position="398"/>
    </location>
</feature>
<dbReference type="SUPFAM" id="SSF49464">
    <property type="entry name" value="Carboxypeptidase regulatory domain-like"/>
    <property type="match status" value="1"/>
</dbReference>
<dbReference type="Pfam" id="PF01098">
    <property type="entry name" value="FTSW_RODA_SPOVE"/>
    <property type="match status" value="2"/>
</dbReference>
<dbReference type="GO" id="GO:0008658">
    <property type="term" value="F:penicillin binding"/>
    <property type="evidence" value="ECO:0007669"/>
    <property type="project" value="InterPro"/>
</dbReference>
<dbReference type="Gene3D" id="3.40.710.10">
    <property type="entry name" value="DD-peptidase/beta-lactamase superfamily"/>
    <property type="match status" value="1"/>
</dbReference>
<keyword evidence="8" id="KW-0132">Cell division</keyword>
<keyword evidence="8" id="KW-0131">Cell cycle</keyword>
<dbReference type="GO" id="GO:0008360">
    <property type="term" value="P:regulation of cell shape"/>
    <property type="evidence" value="ECO:0007669"/>
    <property type="project" value="UniProtKB-KW"/>
</dbReference>
<feature type="transmembrane region" description="Helical" evidence="6">
    <location>
        <begin position="318"/>
        <end position="337"/>
    </location>
</feature>
<evidence type="ECO:0000259" key="7">
    <source>
        <dbReference type="Pfam" id="PF00905"/>
    </source>
</evidence>
<name>A0A1T5ADE2_9SPHI</name>
<accession>A0A1T5ADE2</accession>
<evidence type="ECO:0000313" key="8">
    <source>
        <dbReference type="EMBL" id="SKB32693.1"/>
    </source>
</evidence>
<dbReference type="EMBL" id="FUYR01000001">
    <property type="protein sequence ID" value="SKB32693.1"/>
    <property type="molecule type" value="Genomic_DNA"/>
</dbReference>
<dbReference type="GO" id="GO:0032153">
    <property type="term" value="C:cell division site"/>
    <property type="evidence" value="ECO:0007669"/>
    <property type="project" value="TreeGrafter"/>
</dbReference>
<keyword evidence="4 6" id="KW-1133">Transmembrane helix</keyword>
<evidence type="ECO:0000313" key="9">
    <source>
        <dbReference type="Proteomes" id="UP000189981"/>
    </source>
</evidence>
<dbReference type="Pfam" id="PF00905">
    <property type="entry name" value="Transpeptidase"/>
    <property type="match status" value="1"/>
</dbReference>
<organism evidence="8 9">
    <name type="scientific">Daejeonella lutea</name>
    <dbReference type="NCBI Taxonomy" id="572036"/>
    <lineage>
        <taxon>Bacteria</taxon>
        <taxon>Pseudomonadati</taxon>
        <taxon>Bacteroidota</taxon>
        <taxon>Sphingobacteriia</taxon>
        <taxon>Sphingobacteriales</taxon>
        <taxon>Sphingobacteriaceae</taxon>
        <taxon>Daejeonella</taxon>
    </lineage>
</organism>
<dbReference type="Proteomes" id="UP000189981">
    <property type="component" value="Unassembled WGS sequence"/>
</dbReference>
<dbReference type="GO" id="GO:0051301">
    <property type="term" value="P:cell division"/>
    <property type="evidence" value="ECO:0007669"/>
    <property type="project" value="UniProtKB-KW"/>
</dbReference>
<evidence type="ECO:0000256" key="5">
    <source>
        <dbReference type="ARBA" id="ARBA00023136"/>
    </source>
</evidence>
<feature type="transmembrane region" description="Helical" evidence="6">
    <location>
        <begin position="460"/>
        <end position="480"/>
    </location>
</feature>
<feature type="domain" description="Penicillin-binding protein transpeptidase" evidence="7">
    <location>
        <begin position="1013"/>
        <end position="1334"/>
    </location>
</feature>
<dbReference type="PANTHER" id="PTHR30474:SF3">
    <property type="entry name" value="PEPTIDOGLYCAN GLYCOSYLTRANSFERASE RODA"/>
    <property type="match status" value="1"/>
</dbReference>
<dbReference type="GO" id="GO:0015648">
    <property type="term" value="F:lipid-linked peptidoglycan transporter activity"/>
    <property type="evidence" value="ECO:0007669"/>
    <property type="project" value="TreeGrafter"/>
</dbReference>
<dbReference type="STRING" id="572036.SAMN05661099_0577"/>
<feature type="transmembrane region" description="Helical" evidence="6">
    <location>
        <begin position="738"/>
        <end position="759"/>
    </location>
</feature>
<feature type="transmembrane region" description="Helical" evidence="6">
    <location>
        <begin position="349"/>
        <end position="367"/>
    </location>
</feature>
<evidence type="ECO:0000256" key="6">
    <source>
        <dbReference type="SAM" id="Phobius"/>
    </source>
</evidence>
<dbReference type="InterPro" id="IPR001182">
    <property type="entry name" value="FtsW/RodA"/>
</dbReference>
<evidence type="ECO:0000256" key="2">
    <source>
        <dbReference type="ARBA" id="ARBA00022692"/>
    </source>
</evidence>